<evidence type="ECO:0000313" key="3">
    <source>
        <dbReference type="Proteomes" id="UP001497480"/>
    </source>
</evidence>
<reference evidence="2 3" key="1">
    <citation type="submission" date="2024-03" db="EMBL/GenBank/DDBJ databases">
        <authorList>
            <person name="Martinez-Hernandez J."/>
        </authorList>
    </citation>
    <scope>NUCLEOTIDE SEQUENCE [LARGE SCALE GENOMIC DNA]</scope>
</reference>
<gene>
    <name evidence="2" type="ORF">LLUT_LOCUS24236</name>
</gene>
<dbReference type="EMBL" id="CAXHTB010000017">
    <property type="protein sequence ID" value="CAL0323176.1"/>
    <property type="molecule type" value="Genomic_DNA"/>
</dbReference>
<proteinExistence type="predicted"/>
<feature type="region of interest" description="Disordered" evidence="1">
    <location>
        <begin position="78"/>
        <end position="112"/>
    </location>
</feature>
<feature type="compositionally biased region" description="Polar residues" evidence="1">
    <location>
        <begin position="78"/>
        <end position="92"/>
    </location>
</feature>
<protein>
    <submittedName>
        <fullName evidence="2">Uncharacterized protein</fullName>
    </submittedName>
</protein>
<accession>A0AAV1XN16</accession>
<feature type="region of interest" description="Disordered" evidence="1">
    <location>
        <begin position="147"/>
        <end position="166"/>
    </location>
</feature>
<name>A0AAV1XN16_LUPLU</name>
<dbReference type="AlphaFoldDB" id="A0AAV1XN16"/>
<evidence type="ECO:0000313" key="2">
    <source>
        <dbReference type="EMBL" id="CAL0323176.1"/>
    </source>
</evidence>
<feature type="compositionally biased region" description="Basic residues" evidence="1">
    <location>
        <begin position="100"/>
        <end position="112"/>
    </location>
</feature>
<organism evidence="2 3">
    <name type="scientific">Lupinus luteus</name>
    <name type="common">European yellow lupine</name>
    <dbReference type="NCBI Taxonomy" id="3873"/>
    <lineage>
        <taxon>Eukaryota</taxon>
        <taxon>Viridiplantae</taxon>
        <taxon>Streptophyta</taxon>
        <taxon>Embryophyta</taxon>
        <taxon>Tracheophyta</taxon>
        <taxon>Spermatophyta</taxon>
        <taxon>Magnoliopsida</taxon>
        <taxon>eudicotyledons</taxon>
        <taxon>Gunneridae</taxon>
        <taxon>Pentapetalae</taxon>
        <taxon>rosids</taxon>
        <taxon>fabids</taxon>
        <taxon>Fabales</taxon>
        <taxon>Fabaceae</taxon>
        <taxon>Papilionoideae</taxon>
        <taxon>50 kb inversion clade</taxon>
        <taxon>genistoids sensu lato</taxon>
        <taxon>core genistoids</taxon>
        <taxon>Genisteae</taxon>
        <taxon>Lupinus</taxon>
    </lineage>
</organism>
<dbReference type="Proteomes" id="UP001497480">
    <property type="component" value="Unassembled WGS sequence"/>
</dbReference>
<keyword evidence="3" id="KW-1185">Reference proteome</keyword>
<dbReference type="PANTHER" id="PTHR33168">
    <property type="entry name" value="STRESS INDUCED PROTEIN-RELATED"/>
    <property type="match status" value="1"/>
</dbReference>
<sequence>MSMGEHDILGGHFGADEYIFYALPAQNMRTDPMGLAQIANDSWCKENEMVLLGTLSHEALEHGEFFYNKLNIPRTPTTPNSSSWFKKSSTTEFGGDQPKVRGRSLKSRMGRRYHRASQSADFSYDPSSYALNFENESPEEFPVRNFSARLPISPPTPSSPTKFSEEITVPPICPKKLLG</sequence>
<evidence type="ECO:0000256" key="1">
    <source>
        <dbReference type="SAM" id="MobiDB-lite"/>
    </source>
</evidence>
<comment type="caution">
    <text evidence="2">The sequence shown here is derived from an EMBL/GenBank/DDBJ whole genome shotgun (WGS) entry which is preliminary data.</text>
</comment>